<dbReference type="Gene3D" id="3.30.420.10">
    <property type="entry name" value="Ribonuclease H-like superfamily/Ribonuclease H"/>
    <property type="match status" value="1"/>
</dbReference>
<dbReference type="PANTHER" id="PTHR37984:SF5">
    <property type="entry name" value="PROTEIN NYNRIN-LIKE"/>
    <property type="match status" value="1"/>
</dbReference>
<evidence type="ECO:0000256" key="1">
    <source>
        <dbReference type="ARBA" id="ARBA00022723"/>
    </source>
</evidence>
<proteinExistence type="predicted"/>
<evidence type="ECO:0000313" key="7">
    <source>
        <dbReference type="Proteomes" id="UP000762676"/>
    </source>
</evidence>
<dbReference type="SMART" id="SM00249">
    <property type="entry name" value="PHD"/>
    <property type="match status" value="1"/>
</dbReference>
<accession>A0AAV4ILE7</accession>
<dbReference type="SUPFAM" id="SSF53098">
    <property type="entry name" value="Ribonuclease H-like"/>
    <property type="match status" value="1"/>
</dbReference>
<dbReference type="GO" id="GO:0008270">
    <property type="term" value="F:zinc ion binding"/>
    <property type="evidence" value="ECO:0007669"/>
    <property type="project" value="UniProtKB-KW"/>
</dbReference>
<dbReference type="Gene3D" id="3.30.40.10">
    <property type="entry name" value="Zinc/RING finger domain, C3HC4 (zinc finger)"/>
    <property type="match status" value="1"/>
</dbReference>
<feature type="domain" description="PHD-type" evidence="5">
    <location>
        <begin position="219"/>
        <end position="269"/>
    </location>
</feature>
<reference evidence="6 7" key="1">
    <citation type="journal article" date="2021" name="Elife">
        <title>Chloroplast acquisition without the gene transfer in kleptoplastic sea slugs, Plakobranchus ocellatus.</title>
        <authorList>
            <person name="Maeda T."/>
            <person name="Takahashi S."/>
            <person name="Yoshida T."/>
            <person name="Shimamura S."/>
            <person name="Takaki Y."/>
            <person name="Nagai Y."/>
            <person name="Toyoda A."/>
            <person name="Suzuki Y."/>
            <person name="Arimoto A."/>
            <person name="Ishii H."/>
            <person name="Satoh N."/>
            <person name="Nishiyama T."/>
            <person name="Hasebe M."/>
            <person name="Maruyama T."/>
            <person name="Minagawa J."/>
            <person name="Obokata J."/>
            <person name="Shigenobu S."/>
        </authorList>
    </citation>
    <scope>NUCLEOTIDE SEQUENCE [LARGE SCALE GENOMIC DNA]</scope>
</reference>
<dbReference type="InterPro" id="IPR019787">
    <property type="entry name" value="Znf_PHD-finger"/>
</dbReference>
<dbReference type="InterPro" id="IPR011011">
    <property type="entry name" value="Znf_FYVE_PHD"/>
</dbReference>
<dbReference type="InterPro" id="IPR019786">
    <property type="entry name" value="Zinc_finger_PHD-type_CS"/>
</dbReference>
<evidence type="ECO:0000256" key="2">
    <source>
        <dbReference type="ARBA" id="ARBA00022771"/>
    </source>
</evidence>
<sequence>MCRLLHIHKSRTTAYRSSANGQAERMNCTLMAAVRSFVNSKQNDWDDYVPLIASAIRSSVNRHTGFTPNKMMLGREVMTPPELFIPGAKSQENFADEHVNQLMDNLEKCYATARKTLQTKLKSTKRDFDLTARKHSFKRGEAVYYLDKALKKGTCSKLKPIWVGPALIMTVLTPYIYKVKFKNRDLKVVNHDSLKPCLDHELPNWIKKEQKHIKDGKDIAYCVCGMPDDGDLMIRCDVCFQWYHGRCVNLTPTQAKHLQTYTCTRCQLS</sequence>
<dbReference type="InterPro" id="IPR036397">
    <property type="entry name" value="RNaseH_sf"/>
</dbReference>
<protein>
    <submittedName>
        <fullName evidence="6">Pol polyprotein</fullName>
    </submittedName>
</protein>
<evidence type="ECO:0000256" key="4">
    <source>
        <dbReference type="PROSITE-ProRule" id="PRU00146"/>
    </source>
</evidence>
<dbReference type="PROSITE" id="PS01359">
    <property type="entry name" value="ZF_PHD_1"/>
    <property type="match status" value="1"/>
</dbReference>
<keyword evidence="2 4" id="KW-0863">Zinc-finger</keyword>
<gene>
    <name evidence="6" type="ORF">ElyMa_006662100</name>
</gene>
<dbReference type="InterPro" id="IPR012337">
    <property type="entry name" value="RNaseH-like_sf"/>
</dbReference>
<evidence type="ECO:0000256" key="3">
    <source>
        <dbReference type="ARBA" id="ARBA00022833"/>
    </source>
</evidence>
<dbReference type="AlphaFoldDB" id="A0AAV4ILE7"/>
<dbReference type="InterPro" id="IPR050951">
    <property type="entry name" value="Retrovirus_Pol_polyprotein"/>
</dbReference>
<keyword evidence="7" id="KW-1185">Reference proteome</keyword>
<evidence type="ECO:0000259" key="5">
    <source>
        <dbReference type="PROSITE" id="PS50016"/>
    </source>
</evidence>
<dbReference type="Pfam" id="PF00628">
    <property type="entry name" value="PHD"/>
    <property type="match status" value="1"/>
</dbReference>
<comment type="caution">
    <text evidence="6">The sequence shown here is derived from an EMBL/GenBank/DDBJ whole genome shotgun (WGS) entry which is preliminary data.</text>
</comment>
<dbReference type="GO" id="GO:0003676">
    <property type="term" value="F:nucleic acid binding"/>
    <property type="evidence" value="ECO:0007669"/>
    <property type="project" value="InterPro"/>
</dbReference>
<organism evidence="6 7">
    <name type="scientific">Elysia marginata</name>
    <dbReference type="NCBI Taxonomy" id="1093978"/>
    <lineage>
        <taxon>Eukaryota</taxon>
        <taxon>Metazoa</taxon>
        <taxon>Spiralia</taxon>
        <taxon>Lophotrochozoa</taxon>
        <taxon>Mollusca</taxon>
        <taxon>Gastropoda</taxon>
        <taxon>Heterobranchia</taxon>
        <taxon>Euthyneura</taxon>
        <taxon>Panpulmonata</taxon>
        <taxon>Sacoglossa</taxon>
        <taxon>Placobranchoidea</taxon>
        <taxon>Plakobranchidae</taxon>
        <taxon>Elysia</taxon>
    </lineage>
</organism>
<keyword evidence="1" id="KW-0479">Metal-binding</keyword>
<dbReference type="InterPro" id="IPR001965">
    <property type="entry name" value="Znf_PHD"/>
</dbReference>
<dbReference type="SUPFAM" id="SSF57903">
    <property type="entry name" value="FYVE/PHD zinc finger"/>
    <property type="match status" value="1"/>
</dbReference>
<dbReference type="Proteomes" id="UP000762676">
    <property type="component" value="Unassembled WGS sequence"/>
</dbReference>
<evidence type="ECO:0000313" key="6">
    <source>
        <dbReference type="EMBL" id="GFS11042.1"/>
    </source>
</evidence>
<dbReference type="PANTHER" id="PTHR37984">
    <property type="entry name" value="PROTEIN CBG26694"/>
    <property type="match status" value="1"/>
</dbReference>
<keyword evidence="3" id="KW-0862">Zinc</keyword>
<dbReference type="EMBL" id="BMAT01013356">
    <property type="protein sequence ID" value="GFS11042.1"/>
    <property type="molecule type" value="Genomic_DNA"/>
</dbReference>
<dbReference type="InterPro" id="IPR013083">
    <property type="entry name" value="Znf_RING/FYVE/PHD"/>
</dbReference>
<dbReference type="PROSITE" id="PS50016">
    <property type="entry name" value="ZF_PHD_2"/>
    <property type="match status" value="1"/>
</dbReference>
<name>A0AAV4ILE7_9GAST</name>